<feature type="transmembrane region" description="Helical" evidence="2">
    <location>
        <begin position="272"/>
        <end position="297"/>
    </location>
</feature>
<dbReference type="GO" id="GO:0016020">
    <property type="term" value="C:membrane"/>
    <property type="evidence" value="ECO:0007669"/>
    <property type="project" value="InterPro"/>
</dbReference>
<evidence type="ECO:0000313" key="4">
    <source>
        <dbReference type="Proteomes" id="UP000433876"/>
    </source>
</evidence>
<dbReference type="Proteomes" id="UP000433876">
    <property type="component" value="Unassembled WGS sequence"/>
</dbReference>
<dbReference type="Pfam" id="PF12351">
    <property type="entry name" value="Fig1"/>
    <property type="match status" value="1"/>
</dbReference>
<sequence>MSANPAQRPVQSQGVKKTGLNVVVTNRYKHRSTSLAQGHHRYHSVPSGPVYEARSPEKGGNHSYKQKLKGMGKKKSALALTLAILVGISYLGGIILGTYDIRLRVGYFGECLTVVNATTNGIKEEKEDPQIKCPFNMRSYDINDLEEELWEDFDFPPNSTALAAVEEAVKRMLPMVIQVQKNALLPALPVVATAFFFVSGVMLLVATTATSHKRRYKGSLLTAALFGAFAFGLTLTMAVGTQQATSSILWAVNGDDDGLNAGHGKVVVERGIVLTGFLSGFAFLVAFFYAMMGVWFVRRRQ</sequence>
<feature type="transmembrane region" description="Helical" evidence="2">
    <location>
        <begin position="77"/>
        <end position="99"/>
    </location>
</feature>
<evidence type="ECO:0000256" key="1">
    <source>
        <dbReference type="SAM" id="MobiDB-lite"/>
    </source>
</evidence>
<protein>
    <submittedName>
        <fullName evidence="3">Uncharacterized protein</fullName>
    </submittedName>
</protein>
<dbReference type="AlphaFoldDB" id="A0A8S8ZU31"/>
<evidence type="ECO:0000313" key="3">
    <source>
        <dbReference type="EMBL" id="KAA8631772.1"/>
    </source>
</evidence>
<dbReference type="EMBL" id="NMPR01000069">
    <property type="protein sequence ID" value="KAA8631772.1"/>
    <property type="molecule type" value="Genomic_DNA"/>
</dbReference>
<dbReference type="InterPro" id="IPR033481">
    <property type="entry name" value="Dni1/Fig1"/>
</dbReference>
<feature type="region of interest" description="Disordered" evidence="1">
    <location>
        <begin position="33"/>
        <end position="63"/>
    </location>
</feature>
<name>A0A8S8ZU31_SORMA</name>
<dbReference type="VEuPathDB" id="FungiDB:SMAC_01114"/>
<organism evidence="3 4">
    <name type="scientific">Sordaria macrospora</name>
    <dbReference type="NCBI Taxonomy" id="5147"/>
    <lineage>
        <taxon>Eukaryota</taxon>
        <taxon>Fungi</taxon>
        <taxon>Dikarya</taxon>
        <taxon>Ascomycota</taxon>
        <taxon>Pezizomycotina</taxon>
        <taxon>Sordariomycetes</taxon>
        <taxon>Sordariomycetidae</taxon>
        <taxon>Sordariales</taxon>
        <taxon>Sordariaceae</taxon>
        <taxon>Sordaria</taxon>
    </lineage>
</organism>
<accession>A0A8S8ZU31</accession>
<evidence type="ECO:0000256" key="2">
    <source>
        <dbReference type="SAM" id="Phobius"/>
    </source>
</evidence>
<keyword evidence="2" id="KW-0472">Membrane</keyword>
<reference evidence="3 4" key="1">
    <citation type="submission" date="2017-07" db="EMBL/GenBank/DDBJ databases">
        <title>Genome sequence of the Sordaria macrospora wild type strain R19027.</title>
        <authorList>
            <person name="Nowrousian M."/>
            <person name="Teichert I."/>
            <person name="Kueck U."/>
        </authorList>
    </citation>
    <scope>NUCLEOTIDE SEQUENCE [LARGE SCALE GENOMIC DNA]</scope>
    <source>
        <strain evidence="3 4">R19027</strain>
        <tissue evidence="3">Mycelium</tissue>
    </source>
</reference>
<feature type="transmembrane region" description="Helical" evidence="2">
    <location>
        <begin position="218"/>
        <end position="240"/>
    </location>
</feature>
<feature type="transmembrane region" description="Helical" evidence="2">
    <location>
        <begin position="183"/>
        <end position="206"/>
    </location>
</feature>
<gene>
    <name evidence="3" type="ORF">SMACR_01114</name>
</gene>
<feature type="compositionally biased region" description="Basic residues" evidence="1">
    <location>
        <begin position="33"/>
        <end position="43"/>
    </location>
</feature>
<proteinExistence type="predicted"/>
<keyword evidence="2" id="KW-1133">Transmembrane helix</keyword>
<keyword evidence="2" id="KW-0812">Transmembrane</keyword>
<comment type="caution">
    <text evidence="3">The sequence shown here is derived from an EMBL/GenBank/DDBJ whole genome shotgun (WGS) entry which is preliminary data.</text>
</comment>